<reference evidence="1 2" key="1">
    <citation type="submission" date="2017-02" db="EMBL/GenBank/DDBJ databases">
        <title>Bacillus pseudomycoides isolate FSL K6-0042.</title>
        <authorList>
            <person name="Kovac J."/>
        </authorList>
    </citation>
    <scope>NUCLEOTIDE SEQUENCE [LARGE SCALE GENOMIC DNA]</scope>
    <source>
        <strain evidence="1 2">FSL K6-0042</strain>
    </source>
</reference>
<accession>A0A1Y3M7I8</accession>
<comment type="caution">
    <text evidence="1">The sequence shown here is derived from an EMBL/GenBank/DDBJ whole genome shotgun (WGS) entry which is preliminary data.</text>
</comment>
<sequence>MEKHLQKKKRQEKLDMIYNHTVQGEGYFQSPSYNWKSIVIQHFNKIQRKEMTVEQLVNLLEKEGVKFSQPKALIHYPVIDCLKYIAKVSKENLEL</sequence>
<dbReference type="AlphaFoldDB" id="A0A1Y3M7I8"/>
<gene>
    <name evidence="1" type="ORF">BW425_24100</name>
</gene>
<evidence type="ECO:0000313" key="2">
    <source>
        <dbReference type="Proteomes" id="UP000195321"/>
    </source>
</evidence>
<dbReference type="Proteomes" id="UP000195321">
    <property type="component" value="Unassembled WGS sequence"/>
</dbReference>
<organism evidence="1 2">
    <name type="scientific">Bacillus pseudomycoides</name>
    <dbReference type="NCBI Taxonomy" id="64104"/>
    <lineage>
        <taxon>Bacteria</taxon>
        <taxon>Bacillati</taxon>
        <taxon>Bacillota</taxon>
        <taxon>Bacilli</taxon>
        <taxon>Bacillales</taxon>
        <taxon>Bacillaceae</taxon>
        <taxon>Bacillus</taxon>
        <taxon>Bacillus cereus group</taxon>
    </lineage>
</organism>
<evidence type="ECO:0000313" key="1">
    <source>
        <dbReference type="EMBL" id="OUM46378.1"/>
    </source>
</evidence>
<proteinExistence type="predicted"/>
<protein>
    <submittedName>
        <fullName evidence="1">Uncharacterized protein</fullName>
    </submittedName>
</protein>
<dbReference type="EMBL" id="MWPX01000048">
    <property type="protein sequence ID" value="OUM46378.1"/>
    <property type="molecule type" value="Genomic_DNA"/>
</dbReference>
<name>A0A1Y3M7I8_9BACI</name>